<evidence type="ECO:0000256" key="3">
    <source>
        <dbReference type="ARBA" id="ARBA00023136"/>
    </source>
</evidence>
<evidence type="ECO:0000256" key="4">
    <source>
        <dbReference type="ARBA" id="ARBA00023237"/>
    </source>
</evidence>
<comment type="domain">
    <text evidence="7">The N-terminal domain does not have lytic activity and probably modulates enzymatic activity. The C-terminal domain is the catalytic active domain.</text>
</comment>
<evidence type="ECO:0000256" key="6">
    <source>
        <dbReference type="ARBA" id="ARBA00023316"/>
    </source>
</evidence>
<sequence>MIKTLFIILLCGILSACQPVDIQDVDIAAPAPKRTVLKVGTLYGPQIYLNSEQGESGFDFEMAQRFADYLAVPLEMIPYTNRKQLFAALKENKIDIIAAGIAKTPNRSQQFKLGPTLYKVNQVLVYKEGTPEPKDISTLSGEITVMANSSSVNTLTKLQKDYPELMWNQVNDKDNEELFALIANGELNYTISDSNSLLINQRFLPELRAGMILEEKVEVVWLLPPNNSDRLMSKLLAFWHKERRAGTLEHLNEKYFGHVKRFDYVDTRAFIRAIDNILPEYRSFFEQYSGELDWRKLAAASYQESHWNPSARSPTGVRGMMMLTQPTAAYVGVDDRLDAEQSIRGGAFYLKDMMERLPDTIPETQRIWFALASYNIGLGHVEDARRLTESMGMDPSAWRDVKKVLPLLQQSKYYKQTRYGYARGSEAVHYVDSIRRYYDTLVWIDNQTKTMEIIEEKEQVEVIAEEVPTKSNVSTH</sequence>
<gene>
    <name evidence="7" type="primary">mltF</name>
    <name evidence="9" type="ORF">AWJ07_10240</name>
</gene>
<dbReference type="RefSeq" id="WP_059747872.1">
    <property type="nucleotide sequence ID" value="NZ_LRDC01000079.1"/>
</dbReference>
<protein>
    <recommendedName>
        <fullName evidence="7">Membrane-bound lytic murein transglycosylase F</fullName>
        <ecNumber evidence="7">4.2.2.n1</ecNumber>
    </recommendedName>
    <alternativeName>
        <fullName evidence="7">Murein lyase F</fullName>
    </alternativeName>
</protein>
<dbReference type="GO" id="GO:0009279">
    <property type="term" value="C:cell outer membrane"/>
    <property type="evidence" value="ECO:0007669"/>
    <property type="project" value="UniProtKB-SubCell"/>
</dbReference>
<dbReference type="Pfam" id="PF01464">
    <property type="entry name" value="SLT"/>
    <property type="match status" value="1"/>
</dbReference>
<dbReference type="InterPro" id="IPR001638">
    <property type="entry name" value="Solute-binding_3/MltF_N"/>
</dbReference>
<dbReference type="Proteomes" id="UP000055702">
    <property type="component" value="Unassembled WGS sequence"/>
</dbReference>
<keyword evidence="6 7" id="KW-0961">Cell wall biogenesis/degradation</keyword>
<dbReference type="EC" id="4.2.2.n1" evidence="7"/>
<dbReference type="SMART" id="SM00062">
    <property type="entry name" value="PBPb"/>
    <property type="match status" value="1"/>
</dbReference>
<dbReference type="InterPro" id="IPR023703">
    <property type="entry name" value="MltF"/>
</dbReference>
<feature type="domain" description="Solute-binding protein family 3/N-terminal" evidence="8">
    <location>
        <begin position="36"/>
        <end position="259"/>
    </location>
</feature>
<evidence type="ECO:0000256" key="5">
    <source>
        <dbReference type="ARBA" id="ARBA00023239"/>
    </source>
</evidence>
<dbReference type="Gene3D" id="1.10.530.10">
    <property type="match status" value="1"/>
</dbReference>
<dbReference type="AlphaFoldDB" id="A0A119CYK2"/>
<dbReference type="Gene3D" id="3.40.190.10">
    <property type="entry name" value="Periplasmic binding protein-like II"/>
    <property type="match status" value="2"/>
</dbReference>
<dbReference type="FunFam" id="1.10.530.10:FF:000003">
    <property type="entry name" value="Membrane-bound lytic murein transglycosylase F"/>
    <property type="match status" value="1"/>
</dbReference>
<comment type="subcellular location">
    <subcellularLocation>
        <location evidence="7">Cell outer membrane</location>
        <topology evidence="7">Peripheral membrane protein</topology>
    </subcellularLocation>
    <text evidence="7">Attached to the inner leaflet of the outer membrane.</text>
</comment>
<dbReference type="InterPro" id="IPR023346">
    <property type="entry name" value="Lysozyme-like_dom_sf"/>
</dbReference>
<dbReference type="SUPFAM" id="SSF53850">
    <property type="entry name" value="Periplasmic binding protein-like II"/>
    <property type="match status" value="1"/>
</dbReference>
<comment type="similarity">
    <text evidence="7">In the C-terminal section; belongs to the transglycosylase Slt family.</text>
</comment>
<evidence type="ECO:0000313" key="9">
    <source>
        <dbReference type="EMBL" id="KVW99918.1"/>
    </source>
</evidence>
<comment type="catalytic activity">
    <reaction evidence="7">
        <text>Exolytic cleavage of the (1-&gt;4)-beta-glycosidic linkage between N-acetylmuramic acid (MurNAc) and N-acetylglucosamine (GlcNAc) residues in peptidoglycan, from either the reducing or the non-reducing ends of the peptidoglycan chains, with concomitant formation of a 1,6-anhydrobond in the MurNAc residue.</text>
        <dbReference type="EC" id="4.2.2.n1"/>
    </reaction>
</comment>
<dbReference type="SUPFAM" id="SSF53955">
    <property type="entry name" value="Lysozyme-like"/>
    <property type="match status" value="1"/>
</dbReference>
<dbReference type="CDD" id="cd01009">
    <property type="entry name" value="PBP2_YfhD_N"/>
    <property type="match status" value="1"/>
</dbReference>
<keyword evidence="2 7" id="KW-0732">Signal</keyword>
<dbReference type="CDD" id="cd13403">
    <property type="entry name" value="MLTF-like"/>
    <property type="match status" value="1"/>
</dbReference>
<dbReference type="Pfam" id="PF00497">
    <property type="entry name" value="SBP_bac_3"/>
    <property type="match status" value="1"/>
</dbReference>
<dbReference type="NCBIfam" id="NF008112">
    <property type="entry name" value="PRK10859.1"/>
    <property type="match status" value="1"/>
</dbReference>
<dbReference type="InterPro" id="IPR008258">
    <property type="entry name" value="Transglycosylase_SLT_dom_1"/>
</dbReference>
<dbReference type="GO" id="GO:0071555">
    <property type="term" value="P:cell wall organization"/>
    <property type="evidence" value="ECO:0007669"/>
    <property type="project" value="UniProtKB-KW"/>
</dbReference>
<dbReference type="GO" id="GO:0009253">
    <property type="term" value="P:peptidoglycan catabolic process"/>
    <property type="evidence" value="ECO:0007669"/>
    <property type="project" value="TreeGrafter"/>
</dbReference>
<evidence type="ECO:0000256" key="2">
    <source>
        <dbReference type="ARBA" id="ARBA00022729"/>
    </source>
</evidence>
<comment type="similarity">
    <text evidence="1">Belongs to the bacterial solute-binding protein 3 family.</text>
</comment>
<proteinExistence type="inferred from homology"/>
<dbReference type="EMBL" id="LRDC01000079">
    <property type="protein sequence ID" value="KVW99918.1"/>
    <property type="molecule type" value="Genomic_DNA"/>
</dbReference>
<keyword evidence="3 7" id="KW-0472">Membrane</keyword>
<evidence type="ECO:0000256" key="1">
    <source>
        <dbReference type="ARBA" id="ARBA00010333"/>
    </source>
</evidence>
<feature type="region of interest" description="LT domain" evidence="7">
    <location>
        <begin position="260"/>
        <end position="476"/>
    </location>
</feature>
<comment type="caution">
    <text evidence="9">The sequence shown here is derived from an EMBL/GenBank/DDBJ whole genome shotgun (WGS) entry which is preliminary data.</text>
</comment>
<reference evidence="9 10" key="1">
    <citation type="submission" date="2016-01" db="EMBL/GenBank/DDBJ databases">
        <title>Draft genome of the antarctic isolate Shewanella frigidimarina Ag06-30.</title>
        <authorList>
            <person name="Parmeciano Di Noto G."/>
            <person name="Vazquez S."/>
            <person name="Mac Cormack W."/>
            <person name="Iriarte A."/>
            <person name="Quiroga C."/>
        </authorList>
    </citation>
    <scope>NUCLEOTIDE SEQUENCE [LARGE SCALE GENOMIC DNA]</scope>
    <source>
        <strain evidence="9 10">Ag06-30</strain>
    </source>
</reference>
<dbReference type="PANTHER" id="PTHR35936">
    <property type="entry name" value="MEMBRANE-BOUND LYTIC MUREIN TRANSGLYCOSYLASE F"/>
    <property type="match status" value="1"/>
</dbReference>
<feature type="active site" evidence="7">
    <location>
        <position position="304"/>
    </location>
</feature>
<evidence type="ECO:0000259" key="8">
    <source>
        <dbReference type="SMART" id="SM00062"/>
    </source>
</evidence>
<comment type="similarity">
    <text evidence="7">In the N-terminal section; belongs to the bacterial solute-binding protein 3 family.</text>
</comment>
<comment type="function">
    <text evidence="7">Murein-degrading enzyme that degrades murein glycan strands and insoluble, high-molecular weight murein sacculi, with the concomitant formation of a 1,6-anhydromuramoyl product. Lytic transglycosylases (LTs) play an integral role in the metabolism of the peptidoglycan (PG) sacculus. Their lytic action creates space within the PG sacculus to allow for its expansion as well as for the insertion of various structures such as secretion systems and flagella.</text>
</comment>
<comment type="caution">
    <text evidence="7">Lacks conserved residue(s) required for the propagation of feature annotation.</text>
</comment>
<organism evidence="9">
    <name type="scientific">Shewanella frigidimarina</name>
    <dbReference type="NCBI Taxonomy" id="56812"/>
    <lineage>
        <taxon>Bacteria</taxon>
        <taxon>Pseudomonadati</taxon>
        <taxon>Pseudomonadota</taxon>
        <taxon>Gammaproteobacteria</taxon>
        <taxon>Alteromonadales</taxon>
        <taxon>Shewanellaceae</taxon>
        <taxon>Shewanella</taxon>
    </lineage>
</organism>
<evidence type="ECO:0000256" key="7">
    <source>
        <dbReference type="HAMAP-Rule" id="MF_02016"/>
    </source>
</evidence>
<accession>A0A119CYK2</accession>
<dbReference type="PANTHER" id="PTHR35936:SF32">
    <property type="entry name" value="MEMBRANE-BOUND LYTIC MUREIN TRANSGLYCOSYLASE F"/>
    <property type="match status" value="1"/>
</dbReference>
<evidence type="ECO:0000313" key="10">
    <source>
        <dbReference type="Proteomes" id="UP000055702"/>
    </source>
</evidence>
<dbReference type="GO" id="GO:0016998">
    <property type="term" value="P:cell wall macromolecule catabolic process"/>
    <property type="evidence" value="ECO:0007669"/>
    <property type="project" value="UniProtKB-UniRule"/>
</dbReference>
<keyword evidence="4 7" id="KW-0998">Cell outer membrane</keyword>
<dbReference type="GO" id="GO:0008933">
    <property type="term" value="F:peptidoglycan lytic transglycosylase activity"/>
    <property type="evidence" value="ECO:0007669"/>
    <property type="project" value="UniProtKB-UniRule"/>
</dbReference>
<dbReference type="HAMAP" id="MF_02016">
    <property type="entry name" value="MltF"/>
    <property type="match status" value="1"/>
</dbReference>
<dbReference type="PROSITE" id="PS51257">
    <property type="entry name" value="PROKAR_LIPOPROTEIN"/>
    <property type="match status" value="1"/>
</dbReference>
<name>A0A119CYK2_SHEFR</name>
<keyword evidence="5 7" id="KW-0456">Lyase</keyword>